<comment type="catalytic activity">
    <reaction evidence="1">
        <text>ATP + protein L-histidine = ADP + protein N-phospho-L-histidine.</text>
        <dbReference type="EC" id="2.7.13.3"/>
    </reaction>
</comment>
<dbReference type="InterPro" id="IPR000014">
    <property type="entry name" value="PAS"/>
</dbReference>
<dbReference type="EC" id="2.7.13.3" evidence="2"/>
<dbReference type="Pfam" id="PF08447">
    <property type="entry name" value="PAS_3"/>
    <property type="match status" value="1"/>
</dbReference>
<proteinExistence type="predicted"/>
<dbReference type="InterPro" id="IPR013655">
    <property type="entry name" value="PAS_fold_3"/>
</dbReference>
<evidence type="ECO:0000256" key="3">
    <source>
        <dbReference type="ARBA" id="ARBA00022553"/>
    </source>
</evidence>
<evidence type="ECO:0000313" key="9">
    <source>
        <dbReference type="Proteomes" id="UP000739538"/>
    </source>
</evidence>
<organism evidence="8 9">
    <name type="scientific">Eiseniibacteriota bacterium</name>
    <dbReference type="NCBI Taxonomy" id="2212470"/>
    <lineage>
        <taxon>Bacteria</taxon>
        <taxon>Candidatus Eiseniibacteriota</taxon>
    </lineage>
</organism>
<dbReference type="Pfam" id="PF08448">
    <property type="entry name" value="PAS_4"/>
    <property type="match status" value="1"/>
</dbReference>
<gene>
    <name evidence="8" type="ORF">KDA27_19315</name>
</gene>
<dbReference type="InterPro" id="IPR035965">
    <property type="entry name" value="PAS-like_dom_sf"/>
</dbReference>
<dbReference type="PROSITE" id="PS50113">
    <property type="entry name" value="PAC"/>
    <property type="match status" value="2"/>
</dbReference>
<feature type="domain" description="PAC" evidence="7">
    <location>
        <begin position="260"/>
        <end position="313"/>
    </location>
</feature>
<feature type="domain" description="PAC" evidence="7">
    <location>
        <begin position="136"/>
        <end position="189"/>
    </location>
</feature>
<protein>
    <recommendedName>
        <fullName evidence="2">histidine kinase</fullName>
        <ecNumber evidence="2">2.7.13.3</ecNumber>
    </recommendedName>
</protein>
<dbReference type="InterPro" id="IPR052162">
    <property type="entry name" value="Sensor_kinase/Photoreceptor"/>
</dbReference>
<keyword evidence="5" id="KW-0418">Kinase</keyword>
<dbReference type="Proteomes" id="UP000739538">
    <property type="component" value="Unassembled WGS sequence"/>
</dbReference>
<dbReference type="InterPro" id="IPR011495">
    <property type="entry name" value="Sig_transdc_His_kin_sub2_dim/P"/>
</dbReference>
<evidence type="ECO:0000256" key="5">
    <source>
        <dbReference type="ARBA" id="ARBA00022777"/>
    </source>
</evidence>
<dbReference type="SUPFAM" id="SSF55785">
    <property type="entry name" value="PYP-like sensor domain (PAS domain)"/>
    <property type="match status" value="2"/>
</dbReference>
<dbReference type="Gene3D" id="3.30.450.20">
    <property type="entry name" value="PAS domain"/>
    <property type="match status" value="2"/>
</dbReference>
<dbReference type="InterPro" id="IPR001610">
    <property type="entry name" value="PAC"/>
</dbReference>
<evidence type="ECO:0000313" key="8">
    <source>
        <dbReference type="EMBL" id="MCA9757950.1"/>
    </source>
</evidence>
<reference evidence="8" key="2">
    <citation type="journal article" date="2021" name="Microbiome">
        <title>Successional dynamics and alternative stable states in a saline activated sludge microbial community over 9 years.</title>
        <authorList>
            <person name="Wang Y."/>
            <person name="Ye J."/>
            <person name="Ju F."/>
            <person name="Liu L."/>
            <person name="Boyd J.A."/>
            <person name="Deng Y."/>
            <person name="Parks D.H."/>
            <person name="Jiang X."/>
            <person name="Yin X."/>
            <person name="Woodcroft B.J."/>
            <person name="Tyson G.W."/>
            <person name="Hugenholtz P."/>
            <person name="Polz M.F."/>
            <person name="Zhang T."/>
        </authorList>
    </citation>
    <scope>NUCLEOTIDE SEQUENCE</scope>
    <source>
        <strain evidence="8">HKST-UBA02</strain>
    </source>
</reference>
<evidence type="ECO:0000256" key="2">
    <source>
        <dbReference type="ARBA" id="ARBA00012438"/>
    </source>
</evidence>
<dbReference type="Pfam" id="PF07568">
    <property type="entry name" value="HisKA_2"/>
    <property type="match status" value="1"/>
</dbReference>
<comment type="caution">
    <text evidence="8">The sequence shown here is derived from an EMBL/GenBank/DDBJ whole genome shotgun (WGS) entry which is preliminary data.</text>
</comment>
<feature type="compositionally biased region" description="Basic and acidic residues" evidence="6">
    <location>
        <begin position="565"/>
        <end position="578"/>
    </location>
</feature>
<dbReference type="Gene3D" id="3.30.565.10">
    <property type="entry name" value="Histidine kinase-like ATPase, C-terminal domain"/>
    <property type="match status" value="1"/>
</dbReference>
<dbReference type="InterPro" id="IPR013656">
    <property type="entry name" value="PAS_4"/>
</dbReference>
<keyword evidence="4" id="KW-0808">Transferase</keyword>
<dbReference type="PANTHER" id="PTHR43304">
    <property type="entry name" value="PHYTOCHROME-LIKE PROTEIN CPH1"/>
    <property type="match status" value="1"/>
</dbReference>
<evidence type="ECO:0000256" key="1">
    <source>
        <dbReference type="ARBA" id="ARBA00000085"/>
    </source>
</evidence>
<sequence>MHEPFERALRFVFEQGESTCVTPPEEISAGRLLVAPVRRDDEVVAAAVLEEHGQAEADAGRFWDTWTDLVLSDVRDMVYVTDVKARKLLHVSPGFRIPEGATFEKVFADLDSWLTAFHPSDRDRVREALKMADQPVDLDVEFRFLKRGEWRWLWVRSHPIADASGDVVMRVGLLSDITDRKHAAFALERTETLYRQMAEHSRDALWVGTPDGRLIYTNSVYRQWWSADLSRGRASHWVESVDSADLPAVLDAWEGFGAGDGFDCRYRVVRGDQVRWYREHLRPILDSSGRCYRISGIVEDVTEIRLDEEAKRRADEAQKAALIREVHHRIKNSLQGVTGLIERWADASPALRDLSRSVVSQLNSVAVVHGLQGRRSPNGQGSITLQELLDAIEDYLRRLTGVTLEYDPARRCPIAVDGAEAIPMALVVNEILMNAAKHRATGDSIQLSVRSLTDIGESTAVDGSESRDRLAGVVIEVRNPGSLPQGFDLQTGARIGTGLELARLLLPRSGTRFEMSEDSGFVTATLEIRPPLVTCWEGNENSGSTTSSNPTGDVGRPVHTTAEPTTKDPHDEDPSRRR</sequence>
<accession>A0A956NIV4</accession>
<evidence type="ECO:0000259" key="7">
    <source>
        <dbReference type="PROSITE" id="PS50113"/>
    </source>
</evidence>
<feature type="compositionally biased region" description="Low complexity" evidence="6">
    <location>
        <begin position="537"/>
        <end position="552"/>
    </location>
</feature>
<evidence type="ECO:0000256" key="6">
    <source>
        <dbReference type="SAM" id="MobiDB-lite"/>
    </source>
</evidence>
<dbReference type="SMART" id="SM00091">
    <property type="entry name" value="PAS"/>
    <property type="match status" value="2"/>
</dbReference>
<dbReference type="AlphaFoldDB" id="A0A956NIV4"/>
<dbReference type="SMART" id="SM00086">
    <property type="entry name" value="PAC"/>
    <property type="match status" value="2"/>
</dbReference>
<dbReference type="CDD" id="cd00130">
    <property type="entry name" value="PAS"/>
    <property type="match status" value="2"/>
</dbReference>
<dbReference type="NCBIfam" id="TIGR00229">
    <property type="entry name" value="sensory_box"/>
    <property type="match status" value="2"/>
</dbReference>
<feature type="region of interest" description="Disordered" evidence="6">
    <location>
        <begin position="535"/>
        <end position="578"/>
    </location>
</feature>
<dbReference type="EMBL" id="JAGQHS010000131">
    <property type="protein sequence ID" value="MCA9757950.1"/>
    <property type="molecule type" value="Genomic_DNA"/>
</dbReference>
<keyword evidence="3" id="KW-0597">Phosphoprotein</keyword>
<evidence type="ECO:0000256" key="4">
    <source>
        <dbReference type="ARBA" id="ARBA00022679"/>
    </source>
</evidence>
<reference evidence="8" key="1">
    <citation type="submission" date="2020-04" db="EMBL/GenBank/DDBJ databases">
        <authorList>
            <person name="Zhang T."/>
        </authorList>
    </citation>
    <scope>NUCLEOTIDE SEQUENCE</scope>
    <source>
        <strain evidence="8">HKST-UBA02</strain>
    </source>
</reference>
<name>A0A956NIV4_UNCEI</name>
<dbReference type="PANTHER" id="PTHR43304:SF1">
    <property type="entry name" value="PAC DOMAIN-CONTAINING PROTEIN"/>
    <property type="match status" value="1"/>
</dbReference>
<dbReference type="GO" id="GO:0004673">
    <property type="term" value="F:protein histidine kinase activity"/>
    <property type="evidence" value="ECO:0007669"/>
    <property type="project" value="UniProtKB-EC"/>
</dbReference>
<dbReference type="InterPro" id="IPR036890">
    <property type="entry name" value="HATPase_C_sf"/>
</dbReference>
<dbReference type="InterPro" id="IPR000700">
    <property type="entry name" value="PAS-assoc_C"/>
</dbReference>